<feature type="transmembrane region" description="Helical" evidence="5">
    <location>
        <begin position="12"/>
        <end position="28"/>
    </location>
</feature>
<dbReference type="EMBL" id="FMXQ01000001">
    <property type="protein sequence ID" value="SDB03386.1"/>
    <property type="molecule type" value="Genomic_DNA"/>
</dbReference>
<keyword evidence="8" id="KW-1185">Reference proteome</keyword>
<dbReference type="InterPro" id="IPR052165">
    <property type="entry name" value="Membrane_assoc_protease"/>
</dbReference>
<dbReference type="InterPro" id="IPR012340">
    <property type="entry name" value="NA-bd_OB-fold"/>
</dbReference>
<reference evidence="7 8" key="1">
    <citation type="submission" date="2016-10" db="EMBL/GenBank/DDBJ databases">
        <authorList>
            <person name="de Groot N.N."/>
        </authorList>
    </citation>
    <scope>NUCLEOTIDE SEQUENCE [LARGE SCALE GENOMIC DNA]</scope>
    <source>
        <strain evidence="7 8">ATCC 35022</strain>
    </source>
</reference>
<sequence>MILDLLDDLGPWAWWIAGLVLLGLEIILPGNVFVWFGIAAILTGAVALFADFGWQVDLILFAVLSLVLVIVGRRFFARRSRSDEPMLNRRLDGMVGRQYVLPEPIVGGVGHVRVNDANWRVTGPDLPSGTRIKVVGHDGAVLRIDRIDD</sequence>
<comment type="subcellular location">
    <subcellularLocation>
        <location evidence="1">Membrane</location>
        <topology evidence="1">Multi-pass membrane protein</topology>
    </subcellularLocation>
</comment>
<organism evidence="7 8">
    <name type="scientific">Bauldia litoralis</name>
    <dbReference type="NCBI Taxonomy" id="665467"/>
    <lineage>
        <taxon>Bacteria</taxon>
        <taxon>Pseudomonadati</taxon>
        <taxon>Pseudomonadota</taxon>
        <taxon>Alphaproteobacteria</taxon>
        <taxon>Hyphomicrobiales</taxon>
        <taxon>Kaistiaceae</taxon>
        <taxon>Bauldia</taxon>
    </lineage>
</organism>
<protein>
    <recommendedName>
        <fullName evidence="6">NfeD-like C-terminal domain-containing protein</fullName>
    </recommendedName>
</protein>
<evidence type="ECO:0000256" key="2">
    <source>
        <dbReference type="ARBA" id="ARBA00022692"/>
    </source>
</evidence>
<dbReference type="PANTHER" id="PTHR33507">
    <property type="entry name" value="INNER MEMBRANE PROTEIN YBBJ"/>
    <property type="match status" value="1"/>
</dbReference>
<evidence type="ECO:0000313" key="7">
    <source>
        <dbReference type="EMBL" id="SDB03386.1"/>
    </source>
</evidence>
<feature type="domain" description="NfeD-like C-terminal" evidence="6">
    <location>
        <begin position="92"/>
        <end position="144"/>
    </location>
</feature>
<keyword evidence="4 5" id="KW-0472">Membrane</keyword>
<keyword evidence="3 5" id="KW-1133">Transmembrane helix</keyword>
<keyword evidence="2 5" id="KW-0812">Transmembrane</keyword>
<evidence type="ECO:0000256" key="4">
    <source>
        <dbReference type="ARBA" id="ARBA00023136"/>
    </source>
</evidence>
<feature type="transmembrane region" description="Helical" evidence="5">
    <location>
        <begin position="33"/>
        <end position="52"/>
    </location>
</feature>
<evidence type="ECO:0000313" key="8">
    <source>
        <dbReference type="Proteomes" id="UP000199071"/>
    </source>
</evidence>
<gene>
    <name evidence="7" type="ORF">SAMN02982931_00171</name>
</gene>
<evidence type="ECO:0000256" key="5">
    <source>
        <dbReference type="SAM" id="Phobius"/>
    </source>
</evidence>
<dbReference type="RefSeq" id="WP_090874326.1">
    <property type="nucleotide sequence ID" value="NZ_FMXQ01000001.1"/>
</dbReference>
<feature type="transmembrane region" description="Helical" evidence="5">
    <location>
        <begin position="58"/>
        <end position="76"/>
    </location>
</feature>
<dbReference type="OrthoDB" id="9810336at2"/>
<name>A0A1G6A540_9HYPH</name>
<dbReference type="GO" id="GO:0005886">
    <property type="term" value="C:plasma membrane"/>
    <property type="evidence" value="ECO:0007669"/>
    <property type="project" value="TreeGrafter"/>
</dbReference>
<dbReference type="Proteomes" id="UP000199071">
    <property type="component" value="Unassembled WGS sequence"/>
</dbReference>
<dbReference type="AlphaFoldDB" id="A0A1G6A540"/>
<dbReference type="InterPro" id="IPR002810">
    <property type="entry name" value="NfeD-like_C"/>
</dbReference>
<evidence type="ECO:0000256" key="1">
    <source>
        <dbReference type="ARBA" id="ARBA00004141"/>
    </source>
</evidence>
<accession>A0A1G6A540</accession>
<dbReference type="Pfam" id="PF01957">
    <property type="entry name" value="NfeD"/>
    <property type="match status" value="1"/>
</dbReference>
<evidence type="ECO:0000259" key="6">
    <source>
        <dbReference type="Pfam" id="PF01957"/>
    </source>
</evidence>
<dbReference type="PANTHER" id="PTHR33507:SF3">
    <property type="entry name" value="INNER MEMBRANE PROTEIN YBBJ"/>
    <property type="match status" value="1"/>
</dbReference>
<proteinExistence type="predicted"/>
<dbReference type="Gene3D" id="2.40.50.140">
    <property type="entry name" value="Nucleic acid-binding proteins"/>
    <property type="match status" value="1"/>
</dbReference>
<dbReference type="STRING" id="665467.SAMN02982931_00171"/>
<evidence type="ECO:0000256" key="3">
    <source>
        <dbReference type="ARBA" id="ARBA00022989"/>
    </source>
</evidence>